<accession>A0AAV5GZX4</accession>
<evidence type="ECO:0000256" key="3">
    <source>
        <dbReference type="ARBA" id="ARBA00005641"/>
    </source>
</evidence>
<dbReference type="SUPFAM" id="SSF51445">
    <property type="entry name" value="(Trans)glycosidases"/>
    <property type="match status" value="1"/>
</dbReference>
<evidence type="ECO:0000256" key="9">
    <source>
        <dbReference type="SAM" id="MobiDB-lite"/>
    </source>
</evidence>
<dbReference type="PANTHER" id="PTHR31451">
    <property type="match status" value="1"/>
</dbReference>
<evidence type="ECO:0000256" key="6">
    <source>
        <dbReference type="ARBA" id="ARBA00022729"/>
    </source>
</evidence>
<evidence type="ECO:0000256" key="2">
    <source>
        <dbReference type="ARBA" id="ARBA00004613"/>
    </source>
</evidence>
<dbReference type="GO" id="GO:0005576">
    <property type="term" value="C:extracellular region"/>
    <property type="evidence" value="ECO:0007669"/>
    <property type="project" value="UniProtKB-SubCell"/>
</dbReference>
<organism evidence="12 13">
    <name type="scientific">Rhodotorula paludigena</name>
    <dbReference type="NCBI Taxonomy" id="86838"/>
    <lineage>
        <taxon>Eukaryota</taxon>
        <taxon>Fungi</taxon>
        <taxon>Dikarya</taxon>
        <taxon>Basidiomycota</taxon>
        <taxon>Pucciniomycotina</taxon>
        <taxon>Microbotryomycetes</taxon>
        <taxon>Sporidiobolales</taxon>
        <taxon>Sporidiobolaceae</taxon>
        <taxon>Rhodotorula</taxon>
    </lineage>
</organism>
<comment type="catalytic activity">
    <reaction evidence="1">
        <text>Random hydrolysis of (1-&gt;4)-beta-D-mannosidic linkages in mannans, galactomannans and glucomannans.</text>
        <dbReference type="EC" id="3.2.1.78"/>
    </reaction>
</comment>
<dbReference type="InterPro" id="IPR017853">
    <property type="entry name" value="GH"/>
</dbReference>
<feature type="region of interest" description="Disordered" evidence="9">
    <location>
        <begin position="111"/>
        <end position="133"/>
    </location>
</feature>
<dbReference type="AlphaFoldDB" id="A0AAV5GZX4"/>
<dbReference type="PANTHER" id="PTHR31451:SF39">
    <property type="entry name" value="MANNAN ENDO-1,4-BETA-MANNOSIDASE 1"/>
    <property type="match status" value="1"/>
</dbReference>
<keyword evidence="8" id="KW-0326">Glycosidase</keyword>
<feature type="domain" description="Glycoside hydrolase family 5" evidence="11">
    <location>
        <begin position="183"/>
        <end position="356"/>
    </location>
</feature>
<dbReference type="EC" id="3.2.1.78" evidence="4"/>
<dbReference type="Gene3D" id="3.20.20.80">
    <property type="entry name" value="Glycosidases"/>
    <property type="match status" value="1"/>
</dbReference>
<comment type="caution">
    <text evidence="12">The sequence shown here is derived from an EMBL/GenBank/DDBJ whole genome shotgun (WGS) entry which is preliminary data.</text>
</comment>
<sequence length="479" mass="53346">MLSLSRLVLLCFLSLTAAAVPSSSGDRAETLRGRRRVDLDGVAQLDKRATRREPGGGSVELISCGGANHDNYCVGGPDEYDQYQYGRAVYYDGSNEYYDSTSDHDDYNDDFRAAHDHSDNHHDDPHDDFPTARNQCDNNYNDYFEAVQWRSNNYLGHRSTDYVLRPADIYWLCQDENVSPFGYYTDKGRVREALAIAVAMGANTVRLHTCGVSIGANNPYNLEPSNNVWPDVAWDIHDYVIYAAGQYGLRVIMPLSDNYDFYHGGKYDILRFTGVSQANKGAQFFTNQYALNAFTASYIPAAMQVYVKKLLSHTNVYNGKRWADDPTILEAWPPAAWTTAVINAIKSIDKNHLVIDDTTGATPAGLQVPTVDIVTDHGYPRKTDILSKEIQIARAAKKGFFIGEFDWTSTGGGVSLSSYLSAIEGAGNYLGSYVLLYYPNGNSNADQQNILLLVQHWYRITGRKVPTSLPGVACPQPYF</sequence>
<evidence type="ECO:0000256" key="7">
    <source>
        <dbReference type="ARBA" id="ARBA00022801"/>
    </source>
</evidence>
<keyword evidence="13" id="KW-1185">Reference proteome</keyword>
<reference evidence="12 13" key="1">
    <citation type="submission" date="2021-12" db="EMBL/GenBank/DDBJ databases">
        <title>High titer production of polyol ester of fatty acids by Rhodotorula paludigena BS15 towards product separation-free biomass refinery.</title>
        <authorList>
            <person name="Mano J."/>
            <person name="Ono H."/>
            <person name="Tanaka T."/>
            <person name="Naito K."/>
            <person name="Sushida H."/>
            <person name="Ike M."/>
            <person name="Tokuyasu K."/>
            <person name="Kitaoka M."/>
        </authorList>
    </citation>
    <scope>NUCLEOTIDE SEQUENCE [LARGE SCALE GENOMIC DNA]</scope>
    <source>
        <strain evidence="12 13">BS15</strain>
    </source>
</reference>
<evidence type="ECO:0000256" key="5">
    <source>
        <dbReference type="ARBA" id="ARBA00022525"/>
    </source>
</evidence>
<dbReference type="Proteomes" id="UP001342314">
    <property type="component" value="Unassembled WGS sequence"/>
</dbReference>
<evidence type="ECO:0000256" key="8">
    <source>
        <dbReference type="ARBA" id="ARBA00023295"/>
    </source>
</evidence>
<dbReference type="GO" id="GO:0016985">
    <property type="term" value="F:mannan endo-1,4-beta-mannosidase activity"/>
    <property type="evidence" value="ECO:0007669"/>
    <property type="project" value="UniProtKB-EC"/>
</dbReference>
<evidence type="ECO:0000313" key="12">
    <source>
        <dbReference type="EMBL" id="GJN94537.1"/>
    </source>
</evidence>
<evidence type="ECO:0000256" key="10">
    <source>
        <dbReference type="SAM" id="SignalP"/>
    </source>
</evidence>
<comment type="subcellular location">
    <subcellularLocation>
        <location evidence="2">Secreted</location>
    </subcellularLocation>
</comment>
<name>A0AAV5GZX4_9BASI</name>
<feature type="chain" id="PRO_5043405713" description="mannan endo-1,4-beta-mannosidase" evidence="10">
    <location>
        <begin position="19"/>
        <end position="479"/>
    </location>
</feature>
<comment type="similarity">
    <text evidence="3">Belongs to the glycosyl hydrolase 5 (cellulase A) family.</text>
</comment>
<dbReference type="Pfam" id="PF26410">
    <property type="entry name" value="GH5_mannosidase"/>
    <property type="match status" value="1"/>
</dbReference>
<dbReference type="InterPro" id="IPR045053">
    <property type="entry name" value="MAN-like"/>
</dbReference>
<dbReference type="InterPro" id="IPR001547">
    <property type="entry name" value="Glyco_hydro_5"/>
</dbReference>
<evidence type="ECO:0000256" key="4">
    <source>
        <dbReference type="ARBA" id="ARBA00012706"/>
    </source>
</evidence>
<protein>
    <recommendedName>
        <fullName evidence="4">mannan endo-1,4-beta-mannosidase</fullName>
        <ecNumber evidence="4">3.2.1.78</ecNumber>
    </recommendedName>
</protein>
<feature type="signal peptide" evidence="10">
    <location>
        <begin position="1"/>
        <end position="18"/>
    </location>
</feature>
<evidence type="ECO:0000259" key="11">
    <source>
        <dbReference type="Pfam" id="PF26410"/>
    </source>
</evidence>
<dbReference type="EMBL" id="BQKY01000017">
    <property type="protein sequence ID" value="GJN94537.1"/>
    <property type="molecule type" value="Genomic_DNA"/>
</dbReference>
<evidence type="ECO:0000256" key="1">
    <source>
        <dbReference type="ARBA" id="ARBA00001678"/>
    </source>
</evidence>
<gene>
    <name evidence="12" type="ORF">Rhopal_007620-T1</name>
</gene>
<feature type="compositionally biased region" description="Basic and acidic residues" evidence="9">
    <location>
        <begin position="111"/>
        <end position="130"/>
    </location>
</feature>
<proteinExistence type="inferred from homology"/>
<keyword evidence="6 10" id="KW-0732">Signal</keyword>
<evidence type="ECO:0000313" key="13">
    <source>
        <dbReference type="Proteomes" id="UP001342314"/>
    </source>
</evidence>
<keyword evidence="5" id="KW-0964">Secreted</keyword>
<keyword evidence="7" id="KW-0378">Hydrolase</keyword>